<protein>
    <submittedName>
        <fullName evidence="1">Uncharacterized protein</fullName>
    </submittedName>
</protein>
<dbReference type="EMBL" id="CP126666">
    <property type="protein sequence ID" value="WKA12881.1"/>
    <property type="molecule type" value="Genomic_DNA"/>
</dbReference>
<accession>A0ABY9E0Z7</accession>
<evidence type="ECO:0000313" key="2">
    <source>
        <dbReference type="Proteomes" id="UP001227230"/>
    </source>
</evidence>
<proteinExistence type="predicted"/>
<organism evidence="1 2">
    <name type="scientific">Vitis vinifera</name>
    <name type="common">Grape</name>
    <dbReference type="NCBI Taxonomy" id="29760"/>
    <lineage>
        <taxon>Eukaryota</taxon>
        <taxon>Viridiplantae</taxon>
        <taxon>Streptophyta</taxon>
        <taxon>Embryophyta</taxon>
        <taxon>Tracheophyta</taxon>
        <taxon>Spermatophyta</taxon>
        <taxon>Magnoliopsida</taxon>
        <taxon>eudicotyledons</taxon>
        <taxon>Gunneridae</taxon>
        <taxon>Pentapetalae</taxon>
        <taxon>rosids</taxon>
        <taxon>Vitales</taxon>
        <taxon>Vitaceae</taxon>
        <taxon>Viteae</taxon>
        <taxon>Vitis</taxon>
    </lineage>
</organism>
<name>A0ABY9E0Z7_VITVI</name>
<keyword evidence="2" id="KW-1185">Reference proteome</keyword>
<gene>
    <name evidence="1" type="ORF">VitviT2T_030228</name>
</gene>
<evidence type="ECO:0000313" key="1">
    <source>
        <dbReference type="EMBL" id="WKA12881.1"/>
    </source>
</evidence>
<dbReference type="Proteomes" id="UP001227230">
    <property type="component" value="Chromosome 19"/>
</dbReference>
<reference evidence="1 2" key="1">
    <citation type="journal article" date="2023" name="Hortic Res">
        <title>The complete reference genome for grapevine (Vitis vinifera L.) genetics and breeding.</title>
        <authorList>
            <person name="Shi X."/>
            <person name="Cao S."/>
            <person name="Wang X."/>
            <person name="Huang S."/>
            <person name="Wang Y."/>
            <person name="Liu Z."/>
            <person name="Liu W."/>
            <person name="Leng X."/>
            <person name="Peng Y."/>
            <person name="Wang N."/>
            <person name="Wang Y."/>
            <person name="Ma Z."/>
            <person name="Xu X."/>
            <person name="Zhang F."/>
            <person name="Xue H."/>
            <person name="Zhong H."/>
            <person name="Wang Y."/>
            <person name="Zhang K."/>
            <person name="Velt A."/>
            <person name="Avia K."/>
            <person name="Holtgrawe D."/>
            <person name="Grimplet J."/>
            <person name="Matus J.T."/>
            <person name="Ware D."/>
            <person name="Wu X."/>
            <person name="Wang H."/>
            <person name="Liu C."/>
            <person name="Fang Y."/>
            <person name="Rustenholz C."/>
            <person name="Cheng Z."/>
            <person name="Xiao H."/>
            <person name="Zhou Y."/>
        </authorList>
    </citation>
    <scope>NUCLEOTIDE SEQUENCE [LARGE SCALE GENOMIC DNA]</scope>
    <source>
        <strain evidence="2">cv. Pinot noir / PN40024</strain>
        <tissue evidence="1">Leaf</tissue>
    </source>
</reference>
<sequence>MMRVASASYSIESSKAFFKMQFLHLENAFQRIVWFIGTPPSGVETCDFILNIITIGYLNLDMATIRHKMKEHVPATCSQDKPLKSRWLGKFFISIFGRLSDEKQQTIKDMGFKGLLYFACRDYIMSYLFYMAYFYMPSVKVEVTNPLAATWIDDVIKCRLAVEIATFNAYGHVHPQKQLEITTHFYAPLVASTSSASNNATKVLEACVI</sequence>